<dbReference type="AlphaFoldDB" id="A0A4V2K4L3"/>
<organism evidence="1">
    <name type="scientific">Dichomitus squalens</name>
    <dbReference type="NCBI Taxonomy" id="114155"/>
    <lineage>
        <taxon>Eukaryota</taxon>
        <taxon>Fungi</taxon>
        <taxon>Dikarya</taxon>
        <taxon>Basidiomycota</taxon>
        <taxon>Agaricomycotina</taxon>
        <taxon>Agaricomycetes</taxon>
        <taxon>Polyporales</taxon>
        <taxon>Polyporaceae</taxon>
        <taxon>Dichomitus</taxon>
    </lineage>
</organism>
<evidence type="ECO:0000313" key="1">
    <source>
        <dbReference type="EMBL" id="TBU23171.1"/>
    </source>
</evidence>
<protein>
    <submittedName>
        <fullName evidence="1">Uncharacterized protein</fullName>
    </submittedName>
</protein>
<dbReference type="Proteomes" id="UP000292957">
    <property type="component" value="Unassembled WGS sequence"/>
</dbReference>
<proteinExistence type="predicted"/>
<dbReference type="EMBL" id="ML143513">
    <property type="protein sequence ID" value="TBU23171.1"/>
    <property type="molecule type" value="Genomic_DNA"/>
</dbReference>
<reference evidence="1" key="1">
    <citation type="submission" date="2019-01" db="EMBL/GenBank/DDBJ databases">
        <title>Draft genome sequences of three monokaryotic isolates of the white-rot basidiomycete fungus Dichomitus squalens.</title>
        <authorList>
            <consortium name="DOE Joint Genome Institute"/>
            <person name="Lopez S.C."/>
            <person name="Andreopoulos B."/>
            <person name="Pangilinan J."/>
            <person name="Lipzen A."/>
            <person name="Riley R."/>
            <person name="Ahrendt S."/>
            <person name="Ng V."/>
            <person name="Barry K."/>
            <person name="Daum C."/>
            <person name="Grigoriev I.V."/>
            <person name="Hilden K.S."/>
            <person name="Makela M.R."/>
            <person name="de Vries R.P."/>
        </authorList>
    </citation>
    <scope>NUCLEOTIDE SEQUENCE [LARGE SCALE GENOMIC DNA]</scope>
    <source>
        <strain evidence="1">OM18370.1</strain>
    </source>
</reference>
<sequence length="94" mass="10637">MPTGRINESMYPRSPSGICAHYRAVSCEDDRPDTPLFGLMYTTMMNHSTTVLPRWLPTRCIAGRRYSDLCKRSIEAKPVVFNLQLSNDMLISGP</sequence>
<accession>A0A4V2K4L3</accession>
<name>A0A4V2K4L3_9APHY</name>
<gene>
    <name evidence="1" type="ORF">BD311DRAFT_95669</name>
</gene>